<dbReference type="InterPro" id="IPR057710">
    <property type="entry name" value="DUF7950"/>
</dbReference>
<dbReference type="Pfam" id="PF00400">
    <property type="entry name" value="WD40"/>
    <property type="match status" value="1"/>
</dbReference>
<evidence type="ECO:0000259" key="2">
    <source>
        <dbReference type="Pfam" id="PF25821"/>
    </source>
</evidence>
<dbReference type="PANTHER" id="PTHR45086">
    <property type="entry name" value="WD REPEAT-CONTAINING PROTEIN PCN"/>
    <property type="match status" value="1"/>
</dbReference>
<dbReference type="PANTHER" id="PTHR45086:SF2">
    <property type="entry name" value="TRANSDUCIN FAMILY PROTEIN _ WD-40 REPEAT FAMILY PROTEIN"/>
    <property type="match status" value="1"/>
</dbReference>
<dbReference type="Pfam" id="PF25821">
    <property type="entry name" value="DUF7950"/>
    <property type="match status" value="1"/>
</dbReference>
<feature type="domain" description="DUF7950" evidence="2">
    <location>
        <begin position="908"/>
        <end position="1030"/>
    </location>
</feature>
<feature type="compositionally biased region" description="Polar residues" evidence="1">
    <location>
        <begin position="724"/>
        <end position="736"/>
    </location>
</feature>
<reference key="1">
    <citation type="journal article" date="2000" name="Nature">
        <title>Sequence and analysis of chromosome 1 of the plant Arabidopsis thaliana.</title>
        <authorList>
            <person name="Theologis A."/>
            <person name="Ecker J.R."/>
            <person name="Palm C.J."/>
            <person name="Federspiel N.A."/>
            <person name="Kaul S."/>
            <person name="White O."/>
            <person name="Alonso J."/>
            <person name="Altafi H."/>
            <person name="Araujo R."/>
            <person name="Bowman C.L."/>
            <person name="Brooks S.Y."/>
            <person name="Buehler E."/>
            <person name="Chan A."/>
            <person name="Chao Q."/>
            <person name="Chen H."/>
            <person name="Cheuk R.F."/>
            <person name="Chin C.W."/>
            <person name="Chung M.K."/>
            <person name="Conn L."/>
            <person name="Conway A.B."/>
            <person name="Conway A.R."/>
            <person name="Creasy T.H."/>
            <person name="Dewar K."/>
            <person name="Dunn P."/>
            <person name="Etgu P."/>
            <person name="Feldblyum T.V."/>
            <person name="Feng J."/>
            <person name="Fong B."/>
            <person name="Fujii C.Y."/>
            <person name="Gill J.E."/>
            <person name="Goldsmith A.D."/>
            <person name="Haas B."/>
            <person name="Hansen N.F."/>
            <person name="Hughes B."/>
            <person name="Huizar L."/>
            <person name="Hunter J.L."/>
            <person name="Jenkins J."/>
            <person name="Johnson-Hopson C."/>
            <person name="Khan S."/>
            <person name="Khaykin E."/>
            <person name="Kim C.J."/>
            <person name="Koo H.L."/>
            <person name="Kremenetskaia I."/>
            <person name="Kurtz D.B."/>
            <person name="Kwan A."/>
            <person name="Lam B."/>
            <person name="Langin-Hooper S."/>
            <person name="Lee A."/>
            <person name="Lee J.M."/>
            <person name="Lenz C.A."/>
            <person name="Li J.H."/>
            <person name="Li Y."/>
            <person name="Lin X."/>
            <person name="Liu S.X."/>
            <person name="Liu Z.A."/>
            <person name="Luros J.S."/>
            <person name="Maiti R."/>
            <person name="Marziali A."/>
            <person name="Militscher J."/>
            <person name="Miranda M."/>
            <person name="Nguyen M."/>
            <person name="Nierman W.C."/>
            <person name="Osborne B.I."/>
            <person name="Pai G."/>
            <person name="Peterson J."/>
            <person name="Pham P.K."/>
            <person name="Rizzo M."/>
            <person name="Rooney T."/>
            <person name="Rowley D."/>
            <person name="Sakano H."/>
            <person name="Salzberg S.L."/>
            <person name="Schwartz J.R."/>
            <person name="Shinn P."/>
            <person name="Southwick A.M."/>
            <person name="Sun H."/>
            <person name="Tallon L.J."/>
            <person name="Tambunga G."/>
            <person name="Toriumi M.J."/>
            <person name="Town C.D."/>
            <person name="Utterback T."/>
            <person name="Van Aken S."/>
            <person name="Vaysberg M."/>
            <person name="Vysotskaia V.S."/>
            <person name="Walker M."/>
            <person name="Wu D."/>
            <person name="Yu G."/>
            <person name="Fraser C.M."/>
            <person name="Venter J.C."/>
            <person name="Davis R.W."/>
        </authorList>
    </citation>
    <scope>NUCLEOTIDE SEQUENCE [LARGE SCALE GENOMIC DNA]</scope>
    <source>
        <strain>cv. Columbia</strain>
    </source>
</reference>
<feature type="region of interest" description="Disordered" evidence="1">
    <location>
        <begin position="699"/>
        <end position="780"/>
    </location>
</feature>
<dbReference type="InterPro" id="IPR044622">
    <property type="entry name" value="PCN"/>
</dbReference>
<feature type="compositionally biased region" description="Low complexity" evidence="1">
    <location>
        <begin position="771"/>
        <end position="780"/>
    </location>
</feature>
<organism evidence="3">
    <name type="scientific">Arabidopsis thaliana</name>
    <name type="common">Mouse-ear cress</name>
    <dbReference type="NCBI Taxonomy" id="3702"/>
    <lineage>
        <taxon>Eukaryota</taxon>
        <taxon>Viridiplantae</taxon>
        <taxon>Streptophyta</taxon>
        <taxon>Embryophyta</taxon>
        <taxon>Tracheophyta</taxon>
        <taxon>Spermatophyta</taxon>
        <taxon>Magnoliopsida</taxon>
        <taxon>eudicotyledons</taxon>
        <taxon>Gunneridae</taxon>
        <taxon>Pentapetalae</taxon>
        <taxon>rosids</taxon>
        <taxon>malvids</taxon>
        <taxon>Brassicales</taxon>
        <taxon>Brassicaceae</taxon>
        <taxon>Camelineae</taxon>
        <taxon>Arabidopsis</taxon>
    </lineage>
</organism>
<dbReference type="SMART" id="SM00320">
    <property type="entry name" value="WD40"/>
    <property type="match status" value="6"/>
</dbReference>
<reference evidence="3" key="3">
    <citation type="submission" date="2000-08" db="EMBL/GenBank/DDBJ databases">
        <authorList>
            <person name="Cheuk R."/>
            <person name="Shinn P."/>
            <person name="Brooks S."/>
            <person name="Buehler E."/>
            <person name="Chao Q."/>
            <person name="Johnson-Hopson C."/>
            <person name="Khan S."/>
            <person name="Kim C."/>
            <person name="Altafi H."/>
            <person name="Bei B."/>
            <person name="Chin C."/>
            <person name="Chiou J."/>
            <person name="Choi E."/>
            <person name="Conn L."/>
            <person name="Conway A."/>
            <person name="Gonzalez A."/>
            <person name="Hansen N."/>
            <person name="Howing B."/>
            <person name="Koo T."/>
            <person name="Lam B."/>
            <person name="Lee J."/>
            <person name="Lenz C."/>
            <person name="Li J."/>
            <person name="Liu A."/>
            <person name="Liu J."/>
            <person name="Liu S."/>
            <person name="Mukharsky N."/>
            <person name="Nguyen M."/>
            <person name="Palm C."/>
            <person name="Pham P."/>
            <person name="Sakano H."/>
            <person name="Schwartz J."/>
            <person name="Southwick A."/>
            <person name="Thaveri A."/>
            <person name="Toriumi M."/>
            <person name="Vaysberg M."/>
            <person name="Yu G."/>
            <person name="Davis R."/>
            <person name="Federspiel N."/>
            <person name="Theologis A."/>
            <person name="Ecker J."/>
        </authorList>
    </citation>
    <scope>NUCLEOTIDE SEQUENCE</scope>
</reference>
<accession>Q9FZI9</accession>
<dbReference type="SUPFAM" id="SSF50978">
    <property type="entry name" value="WD40 repeat-like"/>
    <property type="match status" value="2"/>
</dbReference>
<reference evidence="3" key="2">
    <citation type="submission" date="2000-08" db="EMBL/GenBank/DDBJ databases">
        <title>Genomic sequence for Arabidopsis thaliana BAC F17L21 from chromosome I.</title>
        <authorList>
            <person name="Johnson-Hopson C."/>
            <person name="Brooks S."/>
            <person name="Buehler E."/>
            <person name="Chao Q."/>
            <person name="Khan S."/>
            <person name="Kim C."/>
            <person name="Shinn P."/>
            <person name="Altafi H."/>
            <person name="Bei Q."/>
            <person name="Chin C."/>
            <person name="Chiou J."/>
            <person name="Choi E."/>
            <person name="Conn L."/>
            <person name="Conway A."/>
            <person name="Gonzales A."/>
            <person name="Hansen N."/>
            <person name="Howing B."/>
            <person name="Koo T."/>
            <person name="Lam B."/>
            <person name="Lee J."/>
            <person name="Lenz C."/>
            <person name="Li J."/>
            <person name="Liu A."/>
            <person name="Liu K."/>
            <person name="Liu S."/>
            <person name="Mukharsky N."/>
            <person name="Nguyen M."/>
            <person name="Palm C."/>
            <person name="Pham P."/>
            <person name="Sakano H."/>
            <person name="Schwartz J."/>
            <person name="Southwick A."/>
            <person name="Thaveri A."/>
            <person name="Toriumi M."/>
            <person name="Vaysberg M."/>
            <person name="Yu G."/>
            <person name="Federspiel N.A."/>
            <person name="Theologis A."/>
            <person name="Ecker J.R."/>
        </authorList>
    </citation>
    <scope>NUCLEOTIDE SEQUENCE</scope>
</reference>
<feature type="region of interest" description="Disordered" evidence="1">
    <location>
        <begin position="901"/>
        <end position="929"/>
    </location>
</feature>
<dbReference type="AlphaFoldDB" id="Q9FZI9"/>
<dbReference type="InterPro" id="IPR015943">
    <property type="entry name" value="WD40/YVTN_repeat-like_dom_sf"/>
</dbReference>
<dbReference type="ExpressionAtlas" id="Q9FZI9">
    <property type="expression patterns" value="baseline and differential"/>
</dbReference>
<protein>
    <submittedName>
        <fullName evidence="3">F17L21.26</fullName>
    </submittedName>
</protein>
<dbReference type="EMBL" id="AC004557">
    <property type="protein sequence ID" value="AAF99742.1"/>
    <property type="molecule type" value="Genomic_DNA"/>
</dbReference>
<dbReference type="InterPro" id="IPR001680">
    <property type="entry name" value="WD40_rpt"/>
</dbReference>
<evidence type="ECO:0000256" key="1">
    <source>
        <dbReference type="SAM" id="MobiDB-lite"/>
    </source>
</evidence>
<sequence>MFEYRCSSIDWKPSPVVALATSADGSQVAAAREDGSLELWLVSPGASSWHCQLIIHGDPKSRISHLAWFGTGSKGSSSARLFSSSIDGSISEWDLFDLKQKVVLDSIGFSIWQIALAPISIEAESKEAKLIQNGYLSEKSDDEEESGVEDDSELDELDEKVEALDRHLAAACDDGCVRIYYISESDKLTYYRSLPRVTGRALSVTWSADAQRIFSGSSDGITVGLGGLGNGSELCIWSLLSLSGDSTGSVQFWDSQHGTLLQAHSNHKGDVNALAASPSHNRVFSAGADGQLSGGTSRSQDFKPSSAQKWDYIGCVRAHTHDIRALTVAVPISWEGSIPDRNAKVTSPKQRRKEPAGFSYHKWAHLGVPMLISAGDDAKLYAYSVQEFTKFPPHDICPAPQRVPMQMDSCSLDILRIHISNDSSGRVSTKPLVRVKSKDARKIICSAISNTGSLFAYSDQVRPSLFELKKNKIGKNPWSANRKRLPNLPFAHSMVFSCDCSRLIIAGHDRRIYIVDVGSMELLHSFTPRQEGQEGESPPHEPPITKLYTSSNDDWLAAINCFGDIYVFNLETQRQHWFISRLDGASVAAAGFHPRDNNVIVISTSSNQVFALDVEARELSKWSLLQTFCLPKSYQNFPGEVVGLSFSPSPCSSSVIIYSSRAKCLIEFGKPAEQDEDTDTPCNLSEKLEGKLASISMKLGNGAQKRRPIAPKPGTPRVNDDDPSSSMSHKISQSPYLRNLWPQLQARPTRTRKRGRGGMGPSSLAMKRPKSSCGSSSTSTISTQRVLGPIKTLSFQAFTHHRLPNLPQVGYGFENGVSSTLVTLPLLQCSPPSSKCMEPEIKGKGVIDLNKTAEVIQERDFLTQLQGPITTTTTATTSRVISPQPIRPVCSKINVAYINPLTNPSPTSQTSKKSPREVEEDVESDDLPSVITDSNSRVRLVNSAYKEMMGQPECSWLDSMVRGKRICGEVMINFCESKIPVMTENNGFSCWVRIDWGRDGKEEYMHAFCDVTKLACDSKDYVFTWRFHTTTDRR</sequence>
<evidence type="ECO:0000313" key="3">
    <source>
        <dbReference type="EMBL" id="AAF99742.1"/>
    </source>
</evidence>
<dbReference type="GO" id="GO:0010073">
    <property type="term" value="P:meristem maintenance"/>
    <property type="evidence" value="ECO:0007669"/>
    <property type="project" value="InterPro"/>
</dbReference>
<dbReference type="GO" id="GO:0035266">
    <property type="term" value="P:meristem growth"/>
    <property type="evidence" value="ECO:0007669"/>
    <property type="project" value="InterPro"/>
</dbReference>
<name>Q9FZI9_ARATH</name>
<dbReference type="PIR" id="H86399">
    <property type="entry name" value="H86399"/>
</dbReference>
<dbReference type="Gene3D" id="2.130.10.10">
    <property type="entry name" value="YVTN repeat-like/Quinoprotein amine dehydrogenase"/>
    <property type="match status" value="4"/>
</dbReference>
<proteinExistence type="predicted"/>
<dbReference type="InterPro" id="IPR036322">
    <property type="entry name" value="WD40_repeat_dom_sf"/>
</dbReference>